<name>A0A512BQ52_9HYPH</name>
<comment type="caution">
    <text evidence="1">The sequence shown here is derived from an EMBL/GenBank/DDBJ whole genome shotgun (WGS) entry which is preliminary data.</text>
</comment>
<accession>A0A512BQ52</accession>
<gene>
    <name evidence="1" type="ORF">MAE02_17500</name>
</gene>
<dbReference type="Proteomes" id="UP000321085">
    <property type="component" value="Unassembled WGS sequence"/>
</dbReference>
<dbReference type="EMBL" id="BJYU01000019">
    <property type="protein sequence ID" value="GEO14054.1"/>
    <property type="molecule type" value="Genomic_DNA"/>
</dbReference>
<sequence length="91" mass="10457">MHYYELPIPEHPAKRERPRDIVRLNVFKAELADMELIQAAHGSEYIVSVEKFPVIDAFTIEVLCPNPDAAAALWDAWLTYCETSPFRPTLK</sequence>
<reference evidence="1 2" key="1">
    <citation type="submission" date="2019-07" db="EMBL/GenBank/DDBJ databases">
        <title>Whole genome shotgun sequence of Microvirga aerophila NBRC 106136.</title>
        <authorList>
            <person name="Hosoyama A."/>
            <person name="Uohara A."/>
            <person name="Ohji S."/>
            <person name="Ichikawa N."/>
        </authorList>
    </citation>
    <scope>NUCLEOTIDE SEQUENCE [LARGE SCALE GENOMIC DNA]</scope>
    <source>
        <strain evidence="1 2">NBRC 106136</strain>
    </source>
</reference>
<dbReference type="AlphaFoldDB" id="A0A512BQ52"/>
<organism evidence="1 2">
    <name type="scientific">Microvirga aerophila</name>
    <dbReference type="NCBI Taxonomy" id="670291"/>
    <lineage>
        <taxon>Bacteria</taxon>
        <taxon>Pseudomonadati</taxon>
        <taxon>Pseudomonadota</taxon>
        <taxon>Alphaproteobacteria</taxon>
        <taxon>Hyphomicrobiales</taxon>
        <taxon>Methylobacteriaceae</taxon>
        <taxon>Microvirga</taxon>
    </lineage>
</organism>
<dbReference type="RefSeq" id="WP_114186815.1">
    <property type="nucleotide sequence ID" value="NZ_BJYU01000019.1"/>
</dbReference>
<protein>
    <submittedName>
        <fullName evidence="1">Uncharacterized protein</fullName>
    </submittedName>
</protein>
<proteinExistence type="predicted"/>
<keyword evidence="2" id="KW-1185">Reference proteome</keyword>
<evidence type="ECO:0000313" key="2">
    <source>
        <dbReference type="Proteomes" id="UP000321085"/>
    </source>
</evidence>
<evidence type="ECO:0000313" key="1">
    <source>
        <dbReference type="EMBL" id="GEO14054.1"/>
    </source>
</evidence>